<comment type="caution">
    <text evidence="11">Lacks conserved residue(s) required for the propagation of feature annotation.</text>
</comment>
<comment type="function">
    <text evidence="11">Catalyzes the reversible phosphorylation of UMP to UDP.</text>
</comment>
<dbReference type="GO" id="GO:0006225">
    <property type="term" value="P:UDP biosynthetic process"/>
    <property type="evidence" value="ECO:0007669"/>
    <property type="project" value="TreeGrafter"/>
</dbReference>
<dbReference type="SUPFAM" id="SSF53633">
    <property type="entry name" value="Carbamate kinase-like"/>
    <property type="match status" value="1"/>
</dbReference>
<dbReference type="InterPro" id="IPR011817">
    <property type="entry name" value="Uridylate_kinase"/>
</dbReference>
<comment type="similarity">
    <text evidence="3 11">Belongs to the UMP kinase family.</text>
</comment>
<evidence type="ECO:0000256" key="11">
    <source>
        <dbReference type="HAMAP-Rule" id="MF_01220"/>
    </source>
</evidence>
<feature type="binding site" evidence="11">
    <location>
        <position position="164"/>
    </location>
    <ligand>
        <name>ATP</name>
        <dbReference type="ChEBI" id="CHEBI:30616"/>
    </ligand>
</feature>
<reference evidence="13 14" key="1">
    <citation type="submission" date="2015-06" db="EMBL/GenBank/DDBJ databases">
        <title>Lineage-specific patterns of genome deterioration in obligate symbionts.</title>
        <authorList>
            <person name="Bennett G.M."/>
            <person name="McCutcheon J.P."/>
            <person name="McDonald B.R."/>
            <person name="Moran N.A."/>
        </authorList>
    </citation>
    <scope>NUCLEOTIDE SEQUENCE [LARGE SCALE GENOMIC DNA]</scope>
    <source>
        <strain evidence="13 14">B-GSS</strain>
    </source>
</reference>
<feature type="domain" description="Aspartate/glutamate/uridylate kinase" evidence="12">
    <location>
        <begin position="9"/>
        <end position="218"/>
    </location>
</feature>
<keyword evidence="5 11" id="KW-0808">Transferase</keyword>
<dbReference type="FunFam" id="3.40.1160.10:FF:000001">
    <property type="entry name" value="Uridylate kinase"/>
    <property type="match status" value="1"/>
</dbReference>
<protein>
    <recommendedName>
        <fullName evidence="11">Uridylate kinase</fullName>
        <shortName evidence="11">UK</shortName>
        <ecNumber evidence="11">2.7.4.22</ecNumber>
    </recommendedName>
    <alternativeName>
        <fullName evidence="11">Uridine monophosphate kinase</fullName>
        <shortName evidence="11">UMP kinase</shortName>
        <shortName evidence="11">UMPK</shortName>
    </alternativeName>
</protein>
<comment type="subcellular location">
    <subcellularLocation>
        <location evidence="1 11">Cytoplasm</location>
    </subcellularLocation>
</comment>
<dbReference type="GO" id="GO:0033862">
    <property type="term" value="F:UMP kinase activity"/>
    <property type="evidence" value="ECO:0007669"/>
    <property type="project" value="UniProtKB-EC"/>
</dbReference>
<dbReference type="NCBIfam" id="TIGR02075">
    <property type="entry name" value="pyrH_bact"/>
    <property type="match status" value="1"/>
</dbReference>
<keyword evidence="4 11" id="KW-0963">Cytoplasm</keyword>
<feature type="binding site" evidence="11">
    <location>
        <position position="76"/>
    </location>
    <ligand>
        <name>UMP</name>
        <dbReference type="ChEBI" id="CHEBI:57865"/>
    </ligand>
</feature>
<keyword evidence="9 11" id="KW-0665">Pyrimidine biosynthesis</keyword>
<dbReference type="EMBL" id="CP011787">
    <property type="protein sequence ID" value="AKZ66061.1"/>
    <property type="molecule type" value="Genomic_DNA"/>
</dbReference>
<evidence type="ECO:0000256" key="8">
    <source>
        <dbReference type="ARBA" id="ARBA00022840"/>
    </source>
</evidence>
<name>A0A0K2BL10_9GAMM</name>
<gene>
    <name evidence="11 13" type="primary">pyrH</name>
    <name evidence="13" type="ORF">AB162_478</name>
</gene>
<evidence type="ECO:0000256" key="9">
    <source>
        <dbReference type="ARBA" id="ARBA00022975"/>
    </source>
</evidence>
<comment type="activity regulation">
    <text evidence="11">Inhibited by UTP.</text>
</comment>
<accession>A0A0K2BL10</accession>
<keyword evidence="6 11" id="KW-0547">Nucleotide-binding</keyword>
<comment type="pathway">
    <text evidence="2 11">Pyrimidine metabolism; CTP biosynthesis via de novo pathway; UDP from UMP (UMPK route): step 1/1.</text>
</comment>
<keyword evidence="7 11" id="KW-0418">Kinase</keyword>
<comment type="subunit">
    <text evidence="11">Homohexamer.</text>
</comment>
<dbReference type="KEGG" id="bcig:AB162_478"/>
<comment type="catalytic activity">
    <reaction evidence="10 11">
        <text>UMP + ATP = UDP + ADP</text>
        <dbReference type="Rhea" id="RHEA:24400"/>
        <dbReference type="ChEBI" id="CHEBI:30616"/>
        <dbReference type="ChEBI" id="CHEBI:57865"/>
        <dbReference type="ChEBI" id="CHEBI:58223"/>
        <dbReference type="ChEBI" id="CHEBI:456216"/>
        <dbReference type="EC" id="2.7.4.22"/>
    </reaction>
</comment>
<dbReference type="Proteomes" id="UP000056466">
    <property type="component" value="Chromosome"/>
</dbReference>
<feature type="binding site" evidence="11">
    <location>
        <position position="57"/>
    </location>
    <ligand>
        <name>ATP</name>
        <dbReference type="ChEBI" id="CHEBI:30616"/>
    </ligand>
</feature>
<dbReference type="AlphaFoldDB" id="A0A0K2BL10"/>
<keyword evidence="8 11" id="KW-0067">ATP-binding</keyword>
<dbReference type="PANTHER" id="PTHR42833">
    <property type="entry name" value="URIDYLATE KINASE"/>
    <property type="match status" value="1"/>
</dbReference>
<dbReference type="Pfam" id="PF00696">
    <property type="entry name" value="AA_kinase"/>
    <property type="match status" value="1"/>
</dbReference>
<dbReference type="EC" id="2.7.4.22" evidence="11"/>
<dbReference type="RefSeq" id="WP_053097152.1">
    <property type="nucleotide sequence ID" value="NZ_CP011787.1"/>
</dbReference>
<dbReference type="Gene3D" id="3.40.1160.10">
    <property type="entry name" value="Acetylglutamate kinase-like"/>
    <property type="match status" value="1"/>
</dbReference>
<evidence type="ECO:0000256" key="4">
    <source>
        <dbReference type="ARBA" id="ARBA00022490"/>
    </source>
</evidence>
<feature type="binding site" evidence="11">
    <location>
        <position position="61"/>
    </location>
    <ligand>
        <name>ATP</name>
        <dbReference type="ChEBI" id="CHEBI:30616"/>
    </ligand>
</feature>
<dbReference type="HAMAP" id="MF_01220_B">
    <property type="entry name" value="PyrH_B"/>
    <property type="match status" value="1"/>
</dbReference>
<feature type="binding site" evidence="11">
    <location>
        <position position="173"/>
    </location>
    <ligand>
        <name>ATP</name>
        <dbReference type="ChEBI" id="CHEBI:30616"/>
    </ligand>
</feature>
<organism evidence="13 14">
    <name type="scientific">Candidatus Palibaumannia cicadellinicola</name>
    <dbReference type="NCBI Taxonomy" id="186490"/>
    <lineage>
        <taxon>Bacteria</taxon>
        <taxon>Pseudomonadati</taxon>
        <taxon>Pseudomonadota</taxon>
        <taxon>Gammaproteobacteria</taxon>
        <taxon>Candidatus Palibaumannia</taxon>
    </lineage>
</organism>
<evidence type="ECO:0000256" key="7">
    <source>
        <dbReference type="ARBA" id="ARBA00022777"/>
    </source>
</evidence>
<dbReference type="PATRIC" id="fig|186490.8.peg.449"/>
<dbReference type="InterPro" id="IPR001048">
    <property type="entry name" value="Asp/Glu/Uridylate_kinase"/>
</dbReference>
<evidence type="ECO:0000256" key="3">
    <source>
        <dbReference type="ARBA" id="ARBA00007614"/>
    </source>
</evidence>
<proteinExistence type="inferred from homology"/>
<feature type="binding site" evidence="11">
    <location>
        <begin position="137"/>
        <end position="144"/>
    </location>
    <ligand>
        <name>UMP</name>
        <dbReference type="ChEBI" id="CHEBI:57865"/>
    </ligand>
</feature>
<evidence type="ECO:0000256" key="2">
    <source>
        <dbReference type="ARBA" id="ARBA00004791"/>
    </source>
</evidence>
<sequence>MELKPIYQRIIIKLSGESLLNVSDKFGINASALTYIAKEIQTLVKLRIQIGIVIGGGNIFRGNILNQIGINRVVSDHIGMLATIINGLAINNALQRIYIKTSIMSSITLDGICEKYSVEKAINLLDNNIVVIFTAGIGHPFFTTDSAACLRGLETEANVVLKATKVDGVFSEDPKNNPNAILYDQLSYQYVIKNELKIMDLAAFTLARDHNLPIRVLNINKQGALFRVVMGHKEGTLITNK</sequence>
<evidence type="ECO:0000313" key="14">
    <source>
        <dbReference type="Proteomes" id="UP000056466"/>
    </source>
</evidence>
<dbReference type="GO" id="GO:0044210">
    <property type="term" value="P:'de novo' CTP biosynthetic process"/>
    <property type="evidence" value="ECO:0007669"/>
    <property type="project" value="UniProtKB-UniRule"/>
</dbReference>
<feature type="binding site" evidence="11">
    <location>
        <position position="56"/>
    </location>
    <ligand>
        <name>UMP</name>
        <dbReference type="ChEBI" id="CHEBI:57865"/>
    </ligand>
</feature>
<keyword evidence="14" id="KW-1185">Reference proteome</keyword>
<dbReference type="GO" id="GO:0005524">
    <property type="term" value="F:ATP binding"/>
    <property type="evidence" value="ECO:0007669"/>
    <property type="project" value="UniProtKB-KW"/>
</dbReference>
<evidence type="ECO:0000256" key="1">
    <source>
        <dbReference type="ARBA" id="ARBA00004496"/>
    </source>
</evidence>
<dbReference type="InterPro" id="IPR036393">
    <property type="entry name" value="AceGlu_kinase-like_sf"/>
</dbReference>
<evidence type="ECO:0000313" key="13">
    <source>
        <dbReference type="EMBL" id="AKZ66061.1"/>
    </source>
</evidence>
<evidence type="ECO:0000259" key="12">
    <source>
        <dbReference type="Pfam" id="PF00696"/>
    </source>
</evidence>
<evidence type="ECO:0000256" key="6">
    <source>
        <dbReference type="ARBA" id="ARBA00022741"/>
    </source>
</evidence>
<feature type="binding site" evidence="11">
    <location>
        <begin position="13"/>
        <end position="16"/>
    </location>
    <ligand>
        <name>ATP</name>
        <dbReference type="ChEBI" id="CHEBI:30616"/>
    </ligand>
</feature>
<dbReference type="UniPathway" id="UPA00159">
    <property type="reaction ID" value="UER00275"/>
</dbReference>
<dbReference type="CDD" id="cd04254">
    <property type="entry name" value="AAK_UMPK-PyrH-Ec"/>
    <property type="match status" value="1"/>
</dbReference>
<feature type="binding site" evidence="11">
    <location>
        <position position="170"/>
    </location>
    <ligand>
        <name>ATP</name>
        <dbReference type="ChEBI" id="CHEBI:30616"/>
    </ligand>
</feature>
<evidence type="ECO:0000256" key="5">
    <source>
        <dbReference type="ARBA" id="ARBA00022679"/>
    </source>
</evidence>
<evidence type="ECO:0000256" key="10">
    <source>
        <dbReference type="ARBA" id="ARBA00047767"/>
    </source>
</evidence>
<dbReference type="PANTHER" id="PTHR42833:SF4">
    <property type="entry name" value="URIDYLATE KINASE PUMPKIN, CHLOROPLASTIC"/>
    <property type="match status" value="1"/>
</dbReference>
<dbReference type="PIRSF" id="PIRSF005650">
    <property type="entry name" value="Uridylate_kin"/>
    <property type="match status" value="1"/>
</dbReference>
<dbReference type="GO" id="GO:0005829">
    <property type="term" value="C:cytosol"/>
    <property type="evidence" value="ECO:0007669"/>
    <property type="project" value="TreeGrafter"/>
</dbReference>
<dbReference type="InterPro" id="IPR015963">
    <property type="entry name" value="Uridylate_kinase_bac"/>
</dbReference>
<dbReference type="OrthoDB" id="9807458at2"/>